<feature type="domain" description="CCHC-type" evidence="3">
    <location>
        <begin position="86"/>
        <end position="100"/>
    </location>
</feature>
<dbReference type="AlphaFoldDB" id="A0A9P1FI57"/>
<feature type="compositionally biased region" description="Polar residues" evidence="2">
    <location>
        <begin position="222"/>
        <end position="239"/>
    </location>
</feature>
<name>A0A9P1FI57_9DINO</name>
<dbReference type="Proteomes" id="UP001152797">
    <property type="component" value="Unassembled WGS sequence"/>
</dbReference>
<feature type="compositionally biased region" description="Basic and acidic residues" evidence="2">
    <location>
        <begin position="1042"/>
        <end position="1056"/>
    </location>
</feature>
<dbReference type="GO" id="GO:0008270">
    <property type="term" value="F:zinc ion binding"/>
    <property type="evidence" value="ECO:0007669"/>
    <property type="project" value="UniProtKB-KW"/>
</dbReference>
<keyword evidence="7" id="KW-1185">Reference proteome</keyword>
<dbReference type="GO" id="GO:0003676">
    <property type="term" value="F:nucleic acid binding"/>
    <property type="evidence" value="ECO:0007669"/>
    <property type="project" value="InterPro"/>
</dbReference>
<dbReference type="EMBL" id="CAMXCT020000316">
    <property type="protein sequence ID" value="CAL1130418.1"/>
    <property type="molecule type" value="Genomic_DNA"/>
</dbReference>
<evidence type="ECO:0000313" key="7">
    <source>
        <dbReference type="Proteomes" id="UP001152797"/>
    </source>
</evidence>
<organism evidence="4">
    <name type="scientific">Cladocopium goreaui</name>
    <dbReference type="NCBI Taxonomy" id="2562237"/>
    <lineage>
        <taxon>Eukaryota</taxon>
        <taxon>Sar</taxon>
        <taxon>Alveolata</taxon>
        <taxon>Dinophyceae</taxon>
        <taxon>Suessiales</taxon>
        <taxon>Symbiodiniaceae</taxon>
        <taxon>Cladocopium</taxon>
    </lineage>
</organism>
<keyword evidence="1" id="KW-0479">Metal-binding</keyword>
<dbReference type="InterPro" id="IPR001878">
    <property type="entry name" value="Znf_CCHC"/>
</dbReference>
<sequence>MAQNGDSDALNMVSFEKDLEELFQEVPDLQHALVSYHEARTKILERKKSRGFWPPYKGKGKGGYNKGFKKGSGKGGLLARIARTNCRACGEKGHWKAECPHKGTNNTQDNVNLAMHQEHRFTMPNNDQDAQVIFEQITEEDEEIQSFAAHWEGEAMRMIKSTAEAIMESLRLLLVILMSQLEVRAPDQEIATDHAQVLSNLLNEVQSQKGRIEQLSKMLQGKTLSGSPRRTKSNGSSRNFEIGDQSDASWDLEELEMGSLGPIPTTNMNMNMNQPTAHRLKMPKQSTTAQSSPPRATAAAQGANDVPESQIALTAQALESWGNKRVSWGKTHNGSRFSEVYEQHPNYVAWISARSATANVAMQDFIMYAQAREALEHRALRVPRGLKREHQEEEPPKIVDDAWNEIMNSLRQSLPKSGASTEMIDAAKEYLCASCAERRPPSLNPPGVLKEARDFNQRISLDGFEWKGDEETLWTDAIDQSLDHCSFEFEMPWYSTLSSEEKQLFDRAKDKELRCWLETSTVKRILRNRIHPDRIMTSRWILTYKPDPTSPSGHKHKARLVVRGYQDPEIDQVNTDSPTLGRDARQLLFQTVCSSGWDIQSFDITTAFLRGRADGRELAMEPVSELRDLLKMGKDKVCLLEGNAYGRVDAPLLFYRELRKQLESLGFRAHPLDGCLFMLRDPQNPQKLNGILGTHVDDGIGGGNEVFEKALAKLHKILPFGQREYRKFKFTGLDVEQLPDNSIRISQGEYINKIDPINIAKNRRVQKDETATEQEVQDLRALCGSLQYAAVHSRPDLAAKVSFLQKSIPQAKVQHLLDGNKVLLEAKETASTAIQIRPLPLDDITFASFGDASFASASQLRAQQGLFVVACSKALSENRTSEISPVAWNSKQIGRVVRSTLSAEAYAMSSSLDKLTWIRCMWAFIHNPSFKWQYPEKSLQDEPKALLITDCKSLFDLVSKLATPNCQEWRTTVEVMLIKQQSDGHTQCRWISTAIMLADCLTKPMDASFLRTVLHLGRFRIFDEDQTLKNNTHKKMASRWMTKQDEGTSKKEKIPV</sequence>
<evidence type="ECO:0000313" key="4">
    <source>
        <dbReference type="EMBL" id="CAI3977043.1"/>
    </source>
</evidence>
<evidence type="ECO:0000256" key="1">
    <source>
        <dbReference type="PROSITE-ProRule" id="PRU00047"/>
    </source>
</evidence>
<protein>
    <submittedName>
        <fullName evidence="6">Retrovirus-related Pol polyprotein from transposon RE1 (Retro element 1) (AtRE1)</fullName>
    </submittedName>
</protein>
<dbReference type="PROSITE" id="PS50158">
    <property type="entry name" value="ZF_CCHC"/>
    <property type="match status" value="1"/>
</dbReference>
<keyword evidence="1" id="KW-0862">Zinc</keyword>
<evidence type="ECO:0000313" key="5">
    <source>
        <dbReference type="EMBL" id="CAL1130418.1"/>
    </source>
</evidence>
<dbReference type="EMBL" id="CAMXCT010000316">
    <property type="protein sequence ID" value="CAI3977043.1"/>
    <property type="molecule type" value="Genomic_DNA"/>
</dbReference>
<proteinExistence type="predicted"/>
<dbReference type="OrthoDB" id="413361at2759"/>
<evidence type="ECO:0000313" key="6">
    <source>
        <dbReference type="EMBL" id="CAL4764355.1"/>
    </source>
</evidence>
<feature type="compositionally biased region" description="Polar residues" evidence="2">
    <location>
        <begin position="284"/>
        <end position="294"/>
    </location>
</feature>
<feature type="region of interest" description="Disordered" evidence="2">
    <location>
        <begin position="218"/>
        <end position="244"/>
    </location>
</feature>
<accession>A0A9P1FI57</accession>
<evidence type="ECO:0000259" key="3">
    <source>
        <dbReference type="PROSITE" id="PS50158"/>
    </source>
</evidence>
<feature type="region of interest" description="Disordered" evidence="2">
    <location>
        <begin position="279"/>
        <end position="305"/>
    </location>
</feature>
<dbReference type="SUPFAM" id="SSF57756">
    <property type="entry name" value="Retrovirus zinc finger-like domains"/>
    <property type="match status" value="1"/>
</dbReference>
<dbReference type="Gene3D" id="4.10.60.10">
    <property type="entry name" value="Zinc finger, CCHC-type"/>
    <property type="match status" value="1"/>
</dbReference>
<dbReference type="Pfam" id="PF07727">
    <property type="entry name" value="RVT_2"/>
    <property type="match status" value="1"/>
</dbReference>
<reference evidence="5" key="2">
    <citation type="submission" date="2024-04" db="EMBL/GenBank/DDBJ databases">
        <authorList>
            <person name="Chen Y."/>
            <person name="Shah S."/>
            <person name="Dougan E. K."/>
            <person name="Thang M."/>
            <person name="Chan C."/>
        </authorList>
    </citation>
    <scope>NUCLEOTIDE SEQUENCE [LARGE SCALE GENOMIC DNA]</scope>
</reference>
<feature type="region of interest" description="Disordered" evidence="2">
    <location>
        <begin position="1034"/>
        <end position="1056"/>
    </location>
</feature>
<dbReference type="InterPro" id="IPR013103">
    <property type="entry name" value="RVT_2"/>
</dbReference>
<dbReference type="EMBL" id="CAMXCT030000316">
    <property type="protein sequence ID" value="CAL4764355.1"/>
    <property type="molecule type" value="Genomic_DNA"/>
</dbReference>
<gene>
    <name evidence="4" type="ORF">C1SCF055_LOCUS5222</name>
</gene>
<reference evidence="4" key="1">
    <citation type="submission" date="2022-10" db="EMBL/GenBank/DDBJ databases">
        <authorList>
            <person name="Chen Y."/>
            <person name="Dougan E. K."/>
            <person name="Chan C."/>
            <person name="Rhodes N."/>
            <person name="Thang M."/>
        </authorList>
    </citation>
    <scope>NUCLEOTIDE SEQUENCE</scope>
</reference>
<dbReference type="InterPro" id="IPR036875">
    <property type="entry name" value="Znf_CCHC_sf"/>
</dbReference>
<keyword evidence="1" id="KW-0863">Zinc-finger</keyword>
<evidence type="ECO:0000256" key="2">
    <source>
        <dbReference type="SAM" id="MobiDB-lite"/>
    </source>
</evidence>
<comment type="caution">
    <text evidence="4">The sequence shown here is derived from an EMBL/GenBank/DDBJ whole genome shotgun (WGS) entry which is preliminary data.</text>
</comment>